<accession>A0ABT0HNI1</accession>
<evidence type="ECO:0000313" key="3">
    <source>
        <dbReference type="Proteomes" id="UP001202180"/>
    </source>
</evidence>
<feature type="transmembrane region" description="Helical" evidence="1">
    <location>
        <begin position="56"/>
        <end position="75"/>
    </location>
</feature>
<evidence type="ECO:0000313" key="2">
    <source>
        <dbReference type="EMBL" id="MCK8493208.1"/>
    </source>
</evidence>
<keyword evidence="1" id="KW-0812">Transmembrane</keyword>
<organism evidence="2 3">
    <name type="scientific">Spirosoma liriopis</name>
    <dbReference type="NCBI Taxonomy" id="2937440"/>
    <lineage>
        <taxon>Bacteria</taxon>
        <taxon>Pseudomonadati</taxon>
        <taxon>Bacteroidota</taxon>
        <taxon>Cytophagia</taxon>
        <taxon>Cytophagales</taxon>
        <taxon>Cytophagaceae</taxon>
        <taxon>Spirosoma</taxon>
    </lineage>
</organism>
<dbReference type="Proteomes" id="UP001202180">
    <property type="component" value="Unassembled WGS sequence"/>
</dbReference>
<feature type="transmembrane region" description="Helical" evidence="1">
    <location>
        <begin position="95"/>
        <end position="114"/>
    </location>
</feature>
<gene>
    <name evidence="2" type="ORF">M0L20_15180</name>
</gene>
<evidence type="ECO:0000256" key="1">
    <source>
        <dbReference type="SAM" id="Phobius"/>
    </source>
</evidence>
<comment type="caution">
    <text evidence="2">The sequence shown here is derived from an EMBL/GenBank/DDBJ whole genome shotgun (WGS) entry which is preliminary data.</text>
</comment>
<proteinExistence type="predicted"/>
<dbReference type="RefSeq" id="WP_248477790.1">
    <property type="nucleotide sequence ID" value="NZ_JALPRF010000002.1"/>
</dbReference>
<reference evidence="2 3" key="1">
    <citation type="submission" date="2022-04" db="EMBL/GenBank/DDBJ databases">
        <title>Spirosoma sp. strain RP8 genome sequencing and assembly.</title>
        <authorList>
            <person name="Jung Y."/>
        </authorList>
    </citation>
    <scope>NUCLEOTIDE SEQUENCE [LARGE SCALE GENOMIC DNA]</scope>
    <source>
        <strain evidence="2 3">RP8</strain>
    </source>
</reference>
<protein>
    <submittedName>
        <fullName evidence="2">Uncharacterized protein</fullName>
    </submittedName>
</protein>
<sequence length="141" mass="15208">MAVIKLNEWPLGFDEGLEVGYARLDGYWVPLPPRKMWYDDAEGTAVLVNDNGQKRFLITLGISGSGVIDSIIQWVERNGFGKMATGALRSFASKLLGAGMGGVVGGIAGVLIPTNKSYKEWTAKAYVNGKDIPVMVLLLGF</sequence>
<keyword evidence="1" id="KW-0472">Membrane</keyword>
<dbReference type="EMBL" id="JALPRF010000002">
    <property type="protein sequence ID" value="MCK8493208.1"/>
    <property type="molecule type" value="Genomic_DNA"/>
</dbReference>
<name>A0ABT0HNI1_9BACT</name>
<keyword evidence="3" id="KW-1185">Reference proteome</keyword>
<keyword evidence="1" id="KW-1133">Transmembrane helix</keyword>